<evidence type="ECO:0000259" key="2">
    <source>
        <dbReference type="Pfam" id="PF01705"/>
    </source>
</evidence>
<reference evidence="4" key="1">
    <citation type="submission" date="2022-11" db="UniProtKB">
        <authorList>
            <consortium name="WormBaseParasite"/>
        </authorList>
    </citation>
    <scope>IDENTIFICATION</scope>
</reference>
<dbReference type="PANTHER" id="PTHR47520">
    <property type="entry name" value="CX DOMAIN-CONTAINING PROTEIN-RELATED"/>
    <property type="match status" value="1"/>
</dbReference>
<keyword evidence="1" id="KW-1133">Transmembrane helix</keyword>
<dbReference type="AlphaFoldDB" id="A0A915L8C7"/>
<name>A0A915L8C7_ROMCU</name>
<evidence type="ECO:0000313" key="4">
    <source>
        <dbReference type="WBParaSite" id="nRc.2.0.1.t45996-RA"/>
    </source>
</evidence>
<proteinExistence type="predicted"/>
<keyword evidence="1" id="KW-0812">Transmembrane</keyword>
<feature type="transmembrane region" description="Helical" evidence="1">
    <location>
        <begin position="197"/>
        <end position="217"/>
    </location>
</feature>
<keyword evidence="1" id="KW-0472">Membrane</keyword>
<evidence type="ECO:0000256" key="1">
    <source>
        <dbReference type="SAM" id="Phobius"/>
    </source>
</evidence>
<organism evidence="3 4">
    <name type="scientific">Romanomermis culicivorax</name>
    <name type="common">Nematode worm</name>
    <dbReference type="NCBI Taxonomy" id="13658"/>
    <lineage>
        <taxon>Eukaryota</taxon>
        <taxon>Metazoa</taxon>
        <taxon>Ecdysozoa</taxon>
        <taxon>Nematoda</taxon>
        <taxon>Enoplea</taxon>
        <taxon>Dorylaimia</taxon>
        <taxon>Mermithida</taxon>
        <taxon>Mermithoidea</taxon>
        <taxon>Mermithidae</taxon>
        <taxon>Romanomermis</taxon>
    </lineage>
</organism>
<feature type="domain" description="CX" evidence="2">
    <location>
        <begin position="68"/>
        <end position="119"/>
    </location>
</feature>
<dbReference type="InterPro" id="IPR002619">
    <property type="entry name" value="CX"/>
</dbReference>
<keyword evidence="3" id="KW-1185">Reference proteome</keyword>
<evidence type="ECO:0000313" key="3">
    <source>
        <dbReference type="Proteomes" id="UP000887565"/>
    </source>
</evidence>
<sequence length="385" mass="43297">MGFVHRFGYYGYPGLLMYRTMPIAMFIHRPIIYPCCPFIYYPLYHRHYFYGYSNYNERFYNATGDDKPVSDAPIVCRYNITDDDPHFNNVTFENGTKVEEIVYECDADSEYCCDGLDCCKREDQGWTWWQVYDFSAIQKLSISKSANALKSFVPTVNGHMPCFSLRNGTEQNGMQSTERNRTKGKISFGSVGGYRRLAVIGCIVTVLLCLCLCYFCAVCCCDPRGVVAAYNGGSPIAGPLYRSPVASPIYDISLPRPSSPIAYPVSFAPPGAPIFAQQQFVPMSQQQLLTHFPPYLPSSGALPLQQPPPINRTPGFGNFSSAPSARCDPPTQYGMPPVTLKRPIGFNVEPDLPQTNDELRNRSEISICKRRGATFDLAFFRRKQL</sequence>
<dbReference type="Proteomes" id="UP000887565">
    <property type="component" value="Unplaced"/>
</dbReference>
<dbReference type="WBParaSite" id="nRc.2.0.1.t45996-RA">
    <property type="protein sequence ID" value="nRc.2.0.1.t45996-RA"/>
    <property type="gene ID" value="nRc.2.0.1.g45996"/>
</dbReference>
<dbReference type="Pfam" id="PF01705">
    <property type="entry name" value="CX"/>
    <property type="match status" value="1"/>
</dbReference>
<accession>A0A915L8C7</accession>
<protein>
    <submittedName>
        <fullName evidence="4">CX domain-containing protein</fullName>
    </submittedName>
</protein>